<keyword evidence="1" id="KW-0732">Signal</keyword>
<evidence type="ECO:0000313" key="4">
    <source>
        <dbReference type="Proteomes" id="UP000219329"/>
    </source>
</evidence>
<dbReference type="Proteomes" id="UP000219329">
    <property type="component" value="Unassembled WGS sequence"/>
</dbReference>
<proteinExistence type="predicted"/>
<evidence type="ECO:0000259" key="2">
    <source>
        <dbReference type="Pfam" id="PF00144"/>
    </source>
</evidence>
<dbReference type="AlphaFoldDB" id="A0A2A5WBZ9"/>
<name>A0A2A5WBZ9_9GAMM</name>
<organism evidence="3 4">
    <name type="scientific">OM182 bacterium MED-G28</name>
    <dbReference type="NCBI Taxonomy" id="1986256"/>
    <lineage>
        <taxon>Bacteria</taxon>
        <taxon>Pseudomonadati</taxon>
        <taxon>Pseudomonadota</taxon>
        <taxon>Gammaproteobacteria</taxon>
        <taxon>OMG group</taxon>
        <taxon>OM182 clade</taxon>
    </lineage>
</organism>
<dbReference type="Gene3D" id="3.40.710.10">
    <property type="entry name" value="DD-peptidase/beta-lactamase superfamily"/>
    <property type="match status" value="1"/>
</dbReference>
<dbReference type="SUPFAM" id="SSF56601">
    <property type="entry name" value="beta-lactamase/transpeptidase-like"/>
    <property type="match status" value="1"/>
</dbReference>
<dbReference type="PANTHER" id="PTHR43283:SF3">
    <property type="entry name" value="BETA-LACTAMASE FAMILY PROTEIN (AFU_ORTHOLOGUE AFUA_5G07500)"/>
    <property type="match status" value="1"/>
</dbReference>
<gene>
    <name evidence="3" type="ORF">CNF02_08155</name>
</gene>
<evidence type="ECO:0000256" key="1">
    <source>
        <dbReference type="SAM" id="SignalP"/>
    </source>
</evidence>
<feature type="chain" id="PRO_5012359597" evidence="1">
    <location>
        <begin position="28"/>
        <end position="428"/>
    </location>
</feature>
<dbReference type="InterPro" id="IPR050789">
    <property type="entry name" value="Diverse_Enzym_Activities"/>
</dbReference>
<dbReference type="Pfam" id="PF00144">
    <property type="entry name" value="Beta-lactamase"/>
    <property type="match status" value="1"/>
</dbReference>
<dbReference type="EMBL" id="NTJZ01000007">
    <property type="protein sequence ID" value="PDH33686.1"/>
    <property type="molecule type" value="Genomic_DNA"/>
</dbReference>
<comment type="caution">
    <text evidence="3">The sequence shown here is derived from an EMBL/GenBank/DDBJ whole genome shotgun (WGS) entry which is preliminary data.</text>
</comment>
<accession>A0A2A5WBZ9</accession>
<evidence type="ECO:0000313" key="3">
    <source>
        <dbReference type="EMBL" id="PDH33686.1"/>
    </source>
</evidence>
<reference evidence="3 4" key="1">
    <citation type="submission" date="2017-08" db="EMBL/GenBank/DDBJ databases">
        <title>Fine stratification of microbial communities through a metagenomic profile of the photic zone.</title>
        <authorList>
            <person name="Haro-Moreno J.M."/>
            <person name="Lopez-Perez M."/>
            <person name="De La Torre J."/>
            <person name="Picazo A."/>
            <person name="Camacho A."/>
            <person name="Rodriguez-Valera F."/>
        </authorList>
    </citation>
    <scope>NUCLEOTIDE SEQUENCE [LARGE SCALE GENOMIC DNA]</scope>
    <source>
        <strain evidence="3">MED-G28</strain>
    </source>
</reference>
<protein>
    <submittedName>
        <fullName evidence="3">Beta-lactamase</fullName>
    </submittedName>
</protein>
<dbReference type="InterPro" id="IPR001466">
    <property type="entry name" value="Beta-lactam-related"/>
</dbReference>
<sequence length="428" mass="46910">MKNNFTSKRFLSLLNLVFCLLSGLSFAQDLPWASSAEEVGMSTEQLNRVNEVMQGHIDAGTIQGAVTGVARRGKIVHLEAHGLMNVPDGKPMQKDALFIMMSSTKPILGVAAMMLIEEGLIRPSDPVSKWIPEFAEMQVAVLRDPADEDISPLFVNPTNVPEHRLVPAEREITVHDILTHTSGIASGGLGNAISEDAIMWLDTRTSLAANVPKYGDIVLDFQPGDRWRYSAATALDVIARIIEIESGLSFDEFVQQRIFEPLGMNDTWWNVPEEYQDRLIDIVGSDNATPPNSAIYDTSHSTYFGASYGLKSTAGNYLHFEQMLVNGGELFGNRLLKPQTVQLMSSNQVGDLFNAMPGVSDQGFGYTVATTEESNERRSKGAFGWGGALGTRSWSDPAEELTAIIMIQQPVPTVQSDFEKAVQQAIIN</sequence>
<feature type="domain" description="Beta-lactamase-related" evidence="2">
    <location>
        <begin position="50"/>
        <end position="415"/>
    </location>
</feature>
<feature type="signal peptide" evidence="1">
    <location>
        <begin position="1"/>
        <end position="27"/>
    </location>
</feature>
<dbReference type="PANTHER" id="PTHR43283">
    <property type="entry name" value="BETA-LACTAMASE-RELATED"/>
    <property type="match status" value="1"/>
</dbReference>
<dbReference type="InterPro" id="IPR012338">
    <property type="entry name" value="Beta-lactam/transpept-like"/>
</dbReference>